<evidence type="ECO:0008006" key="4">
    <source>
        <dbReference type="Google" id="ProtNLM"/>
    </source>
</evidence>
<proteinExistence type="predicted"/>
<reference evidence="2" key="2">
    <citation type="journal article" date="2021" name="PeerJ">
        <title>Extensive microbial diversity within the chicken gut microbiome revealed by metagenomics and culture.</title>
        <authorList>
            <person name="Gilroy R."/>
            <person name="Ravi A."/>
            <person name="Getino M."/>
            <person name="Pursley I."/>
            <person name="Horton D.L."/>
            <person name="Alikhan N.F."/>
            <person name="Baker D."/>
            <person name="Gharbi K."/>
            <person name="Hall N."/>
            <person name="Watson M."/>
            <person name="Adriaenssens E.M."/>
            <person name="Foster-Nyarko E."/>
            <person name="Jarju S."/>
            <person name="Secka A."/>
            <person name="Antonio M."/>
            <person name="Oren A."/>
            <person name="Chaudhuri R.R."/>
            <person name="La Ragione R."/>
            <person name="Hildebrand F."/>
            <person name="Pallen M.J."/>
        </authorList>
    </citation>
    <scope>NUCLEOTIDE SEQUENCE</scope>
    <source>
        <strain evidence="2">15467</strain>
    </source>
</reference>
<keyword evidence="1" id="KW-1133">Transmembrane helix</keyword>
<keyword evidence="1" id="KW-0472">Membrane</keyword>
<dbReference type="AlphaFoldDB" id="A0A9D9DPS1"/>
<keyword evidence="1" id="KW-0812">Transmembrane</keyword>
<gene>
    <name evidence="2" type="ORF">IAC68_03430</name>
</gene>
<name>A0A9D9DPS1_9BACT</name>
<dbReference type="Proteomes" id="UP000823635">
    <property type="component" value="Unassembled WGS sequence"/>
</dbReference>
<accession>A0A9D9DPS1</accession>
<feature type="transmembrane region" description="Helical" evidence="1">
    <location>
        <begin position="24"/>
        <end position="51"/>
    </location>
</feature>
<reference evidence="2" key="1">
    <citation type="submission" date="2020-10" db="EMBL/GenBank/DDBJ databases">
        <authorList>
            <person name="Gilroy R."/>
        </authorList>
    </citation>
    <scope>NUCLEOTIDE SEQUENCE</scope>
    <source>
        <strain evidence="2">15467</strain>
    </source>
</reference>
<evidence type="ECO:0000256" key="1">
    <source>
        <dbReference type="SAM" id="Phobius"/>
    </source>
</evidence>
<dbReference type="EMBL" id="JADINB010000076">
    <property type="protein sequence ID" value="MBO8428969.1"/>
    <property type="molecule type" value="Genomic_DNA"/>
</dbReference>
<comment type="caution">
    <text evidence="2">The sequence shown here is derived from an EMBL/GenBank/DDBJ whole genome shotgun (WGS) entry which is preliminary data.</text>
</comment>
<protein>
    <recommendedName>
        <fullName evidence="4">RCK N-terminal domain-containing protein</fullName>
    </recommendedName>
</protein>
<evidence type="ECO:0000313" key="3">
    <source>
        <dbReference type="Proteomes" id="UP000823635"/>
    </source>
</evidence>
<evidence type="ECO:0000313" key="2">
    <source>
        <dbReference type="EMBL" id="MBO8428969.1"/>
    </source>
</evidence>
<organism evidence="2 3">
    <name type="scientific">Candidatus Egerieousia excrementavium</name>
    <dbReference type="NCBI Taxonomy" id="2840778"/>
    <lineage>
        <taxon>Bacteria</taxon>
        <taxon>Pseudomonadati</taxon>
        <taxon>Bacteroidota</taxon>
        <taxon>Bacteroidia</taxon>
        <taxon>Bacteroidales</taxon>
        <taxon>Candidatus Egerieousia</taxon>
    </lineage>
</organism>
<sequence>MTRHVFRRRIEWDRKLIQGRFSTVLRIFAIVMCLPLFVWLCLCLLEVAGLFSPDELSTEGGLAIDRPPLWWSVLYHFIDPGNQNMTYGFGRAVGLLLAISGGIFMNGILISSIVGWYDRYVDKWRCGLARYDATLERSRFMVIIGAHESVPSIIRQLLARSEKPDYILIQTNGNVEELRRRVLSFLRPDEERKVVIYAGDRTSGDDLKELHPEWAMELFILGESIGENCESNRDALNLTALQKTARILAGAEKRASGKKLICRLLFEYQTSFSIFQYSDISNQIRETIDFKPMNFYELWAQRVFVNTSLAEGDLKASEYLPLEGERPIGADSEDTVHLVIAGMSRMGVALAIEAAHLAHYPNFVKSAAKRSRITFIDSECCRERRYFQGRFKELFSLCRWREVTRNDSISLLASEEGWHNSRPQESTSHLGKDFIDVEWEFVERGIEEREIHDFLHDAATDPHKRLTVAICLPDDNRSVASAIYLPESVYENAVGVPVYQYHNSAIIDSISRNNVKNLYYRNLKAFGMAREAYSDTMVRTQEKIAAILGSQYGTMYERVKINLSISDVSVKSTRGKSDIAKYWSNLYNANTIWSKLRSIGYCGEEELDLRDVDLLSKTEHNRWVMEQLLMRYRALTPEEQKKAAGNQEYKEELKGCKMAHLDICSSERLCEVDPNVTCFDEGFIKILPDIIKSINENG</sequence>
<feature type="transmembrane region" description="Helical" evidence="1">
    <location>
        <begin position="92"/>
        <end position="117"/>
    </location>
</feature>